<evidence type="ECO:0000256" key="1">
    <source>
        <dbReference type="SAM" id="MobiDB-lite"/>
    </source>
</evidence>
<name>A0A2G5CES1_AQUCA</name>
<organism evidence="2 3">
    <name type="scientific">Aquilegia coerulea</name>
    <name type="common">Rocky mountain columbine</name>
    <dbReference type="NCBI Taxonomy" id="218851"/>
    <lineage>
        <taxon>Eukaryota</taxon>
        <taxon>Viridiplantae</taxon>
        <taxon>Streptophyta</taxon>
        <taxon>Embryophyta</taxon>
        <taxon>Tracheophyta</taxon>
        <taxon>Spermatophyta</taxon>
        <taxon>Magnoliopsida</taxon>
        <taxon>Ranunculales</taxon>
        <taxon>Ranunculaceae</taxon>
        <taxon>Thalictroideae</taxon>
        <taxon>Aquilegia</taxon>
    </lineage>
</organism>
<evidence type="ECO:0000313" key="2">
    <source>
        <dbReference type="EMBL" id="PIA29791.1"/>
    </source>
</evidence>
<feature type="compositionally biased region" description="Polar residues" evidence="1">
    <location>
        <begin position="1"/>
        <end position="19"/>
    </location>
</feature>
<protein>
    <submittedName>
        <fullName evidence="2">Uncharacterized protein</fullName>
    </submittedName>
</protein>
<evidence type="ECO:0000313" key="3">
    <source>
        <dbReference type="Proteomes" id="UP000230069"/>
    </source>
</evidence>
<dbReference type="InParanoid" id="A0A2G5CES1"/>
<keyword evidence="3" id="KW-1185">Reference proteome</keyword>
<sequence length="72" mass="7718">MLQNNQCTKYLSDKASSGSGPRVYAQIASQSNLSIVSEFFPSHPSRACCISDKALSSTETRSCNARDLCPGT</sequence>
<dbReference type="EMBL" id="KZ305075">
    <property type="protein sequence ID" value="PIA29791.1"/>
    <property type="molecule type" value="Genomic_DNA"/>
</dbReference>
<proteinExistence type="predicted"/>
<dbReference type="AlphaFoldDB" id="A0A2G5CES1"/>
<accession>A0A2G5CES1</accession>
<feature type="region of interest" description="Disordered" evidence="1">
    <location>
        <begin position="1"/>
        <end position="20"/>
    </location>
</feature>
<gene>
    <name evidence="2" type="ORF">AQUCO_05800103v1</name>
</gene>
<reference evidence="2 3" key="1">
    <citation type="submission" date="2017-09" db="EMBL/GenBank/DDBJ databases">
        <title>WGS assembly of Aquilegia coerulea Goldsmith.</title>
        <authorList>
            <person name="Hodges S."/>
            <person name="Kramer E."/>
            <person name="Nordborg M."/>
            <person name="Tomkins J."/>
            <person name="Borevitz J."/>
            <person name="Derieg N."/>
            <person name="Yan J."/>
            <person name="Mihaltcheva S."/>
            <person name="Hayes R.D."/>
            <person name="Rokhsar D."/>
        </authorList>
    </citation>
    <scope>NUCLEOTIDE SEQUENCE [LARGE SCALE GENOMIC DNA]</scope>
    <source>
        <strain evidence="3">cv. Goldsmith</strain>
    </source>
</reference>
<dbReference type="Proteomes" id="UP000230069">
    <property type="component" value="Unassembled WGS sequence"/>
</dbReference>